<dbReference type="InterPro" id="IPR000070">
    <property type="entry name" value="Pectinesterase_cat"/>
</dbReference>
<keyword evidence="17" id="KW-1185">Reference proteome</keyword>
<dbReference type="PANTHER" id="PTHR31707">
    <property type="entry name" value="PECTINESTERASE"/>
    <property type="match status" value="1"/>
</dbReference>
<evidence type="ECO:0000256" key="14">
    <source>
        <dbReference type="RuleBase" id="RU000589"/>
    </source>
</evidence>
<comment type="pathway">
    <text evidence="2 14">Glycan metabolism; pectin degradation; 2-dehydro-3-deoxy-D-gluconate from pectin: step 1/5.</text>
</comment>
<dbReference type="EC" id="3.1.1.11" evidence="5 14"/>
<dbReference type="Gene3D" id="1.20.140.40">
    <property type="entry name" value="Invertase/pectin methylesterase inhibitor family protein"/>
    <property type="match status" value="1"/>
</dbReference>
<dbReference type="KEGG" id="zju:107433143"/>
<dbReference type="UniPathway" id="UPA00545">
    <property type="reaction ID" value="UER00823"/>
</dbReference>
<dbReference type="NCBIfam" id="TIGR01614">
    <property type="entry name" value="PME_inhib"/>
    <property type="match status" value="1"/>
</dbReference>
<evidence type="ECO:0000256" key="5">
    <source>
        <dbReference type="ARBA" id="ARBA00013229"/>
    </source>
</evidence>
<dbReference type="FunFam" id="1.20.140.40:FF:000001">
    <property type="entry name" value="Pectinesterase"/>
    <property type="match status" value="1"/>
</dbReference>
<evidence type="ECO:0000256" key="7">
    <source>
        <dbReference type="ARBA" id="ARBA00022801"/>
    </source>
</evidence>
<dbReference type="CDD" id="cd15798">
    <property type="entry name" value="PMEI-like_3"/>
    <property type="match status" value="1"/>
</dbReference>
<keyword evidence="8 14" id="KW-0063">Aspartyl esterase</keyword>
<evidence type="ECO:0000256" key="1">
    <source>
        <dbReference type="ARBA" id="ARBA00004191"/>
    </source>
</evidence>
<evidence type="ECO:0000256" key="2">
    <source>
        <dbReference type="ARBA" id="ARBA00005184"/>
    </source>
</evidence>
<dbReference type="GO" id="GO:0004857">
    <property type="term" value="F:enzyme inhibitor activity"/>
    <property type="evidence" value="ECO:0007669"/>
    <property type="project" value="InterPro"/>
</dbReference>
<evidence type="ECO:0000313" key="18">
    <source>
        <dbReference type="RefSeq" id="XP_015899884.1"/>
    </source>
</evidence>
<proteinExistence type="inferred from homology"/>
<dbReference type="RefSeq" id="XP_015899884.1">
    <property type="nucleotide sequence ID" value="XM_016044398.2"/>
</dbReference>
<comment type="similarity">
    <text evidence="3">In the N-terminal section; belongs to the PMEI family.</text>
</comment>
<evidence type="ECO:0000256" key="9">
    <source>
        <dbReference type="ARBA" id="ARBA00023157"/>
    </source>
</evidence>
<dbReference type="InterPro" id="IPR035513">
    <property type="entry name" value="Invertase/methylesterase_inhib"/>
</dbReference>
<comment type="function">
    <text evidence="12">Acts in the modification of cell walls via demethylesterification of cell wall pectin.</text>
</comment>
<sequence length="575" mass="62807">MAFGGGNDGGNGKKKKVAIMGASALILVAMVVAVAVGVHKGGSDDDDHSSSGSISTSSKAVKQICAPTDYRETCETSLSSVNSTDPKELIKAGFQVAVQHLRVAIENSTTLKELAKDPRANQALSNCEELMDYAIDDIQDSFNRLGAFDISKLEEYVEDLKVWLGGAVTYEQTCLDGFENTTGDAGDRMKAILKTAQELTSNGLAMVTEIYNVLNSNLNLPNAPSTPNPPHRRLLNEEETPSWVNDGKRKLLAASPADLKPDVVVAKDGSGKYKTVNEALKDIPKYGNNTFVIYIKAGVYEETVIIDKTMTHVMMIGDGPTKSVITGSKNYVDGTLTFKTATVTIIGGNFTAKDMGFENSAGPEKHQAVALRVQSDLSLFYNCRMDGYQDTLYTHAHRQFYRDCTITGTIDFIFGDAGAVFQNCQMIVRKPLDNQNCIVTAQGRSDRRTPSAIILQNCTISGDPLYMPVKDVNKAYLGRPWKEFSRTIIMQSQIDDIIQPDGWLPWAGTFAINSCFYTEFNNRGAGADMSKRVKWKGIKTITPQHAVDFTPGRFLGGDRWIKATGIPYVSGMINV</sequence>
<feature type="transmembrane region" description="Helical" evidence="15">
    <location>
        <begin position="17"/>
        <end position="38"/>
    </location>
</feature>
<keyword evidence="7 14" id="KW-0378">Hydrolase</keyword>
<evidence type="ECO:0000256" key="3">
    <source>
        <dbReference type="ARBA" id="ARBA00006027"/>
    </source>
</evidence>
<keyword evidence="15" id="KW-1133">Transmembrane helix</keyword>
<dbReference type="InterPro" id="IPR012334">
    <property type="entry name" value="Pectin_lyas_fold"/>
</dbReference>
<evidence type="ECO:0000313" key="17">
    <source>
        <dbReference type="Proteomes" id="UP001652623"/>
    </source>
</evidence>
<evidence type="ECO:0000256" key="13">
    <source>
        <dbReference type="PROSITE-ProRule" id="PRU10040"/>
    </source>
</evidence>
<name>A0A6P4BLA3_ZIZJJ</name>
<comment type="subcellular location">
    <subcellularLocation>
        <location evidence="1">Secreted</location>
        <location evidence="1">Cell wall</location>
    </subcellularLocation>
</comment>
<evidence type="ECO:0000256" key="12">
    <source>
        <dbReference type="ARBA" id="ARBA00057335"/>
    </source>
</evidence>
<protein>
    <recommendedName>
        <fullName evidence="5 14">Pectinesterase</fullName>
        <ecNumber evidence="5 14">3.1.1.11</ecNumber>
    </recommendedName>
</protein>
<evidence type="ECO:0000256" key="15">
    <source>
        <dbReference type="SAM" id="Phobius"/>
    </source>
</evidence>
<dbReference type="GeneID" id="107433143"/>
<keyword evidence="15" id="KW-0472">Membrane</keyword>
<evidence type="ECO:0000256" key="4">
    <source>
        <dbReference type="ARBA" id="ARBA00007786"/>
    </source>
</evidence>
<dbReference type="FunFam" id="2.160.20.10:FF:000001">
    <property type="entry name" value="Pectinesterase"/>
    <property type="match status" value="1"/>
</dbReference>
<reference evidence="18" key="1">
    <citation type="submission" date="2022-04" db="UniProtKB">
        <authorList>
            <consortium name="RefSeq"/>
        </authorList>
    </citation>
    <scope>IDENTIFICATION</scope>
    <source>
        <tissue evidence="18">In vitro plantlets</tissue>
    </source>
</reference>
<dbReference type="AlphaFoldDB" id="A0A6P4BLA3"/>
<keyword evidence="15" id="KW-0812">Transmembrane</keyword>
<evidence type="ECO:0000259" key="16">
    <source>
        <dbReference type="SMART" id="SM00856"/>
    </source>
</evidence>
<feature type="active site" evidence="13">
    <location>
        <position position="411"/>
    </location>
</feature>
<comment type="similarity">
    <text evidence="4">In the C-terminal section; belongs to the pectinesterase family.</text>
</comment>
<dbReference type="SUPFAM" id="SSF101148">
    <property type="entry name" value="Plant invertase/pectin methylesterase inhibitor"/>
    <property type="match status" value="1"/>
</dbReference>
<dbReference type="GO" id="GO:0030599">
    <property type="term" value="F:pectinesterase activity"/>
    <property type="evidence" value="ECO:0007669"/>
    <property type="project" value="UniProtKB-UniRule"/>
</dbReference>
<feature type="domain" description="Pectinesterase inhibitor" evidence="16">
    <location>
        <begin position="56"/>
        <end position="206"/>
    </location>
</feature>
<dbReference type="PROSITE" id="PS00503">
    <property type="entry name" value="PECTINESTERASE_2"/>
    <property type="match status" value="1"/>
</dbReference>
<dbReference type="SUPFAM" id="SSF51126">
    <property type="entry name" value="Pectin lyase-like"/>
    <property type="match status" value="1"/>
</dbReference>
<comment type="catalytic activity">
    <reaction evidence="11 14">
        <text>[(1-&gt;4)-alpha-D-galacturonosyl methyl ester](n) + n H2O = [(1-&gt;4)-alpha-D-galacturonosyl](n) + n methanol + n H(+)</text>
        <dbReference type="Rhea" id="RHEA:22380"/>
        <dbReference type="Rhea" id="RHEA-COMP:14570"/>
        <dbReference type="Rhea" id="RHEA-COMP:14573"/>
        <dbReference type="ChEBI" id="CHEBI:15377"/>
        <dbReference type="ChEBI" id="CHEBI:15378"/>
        <dbReference type="ChEBI" id="CHEBI:17790"/>
        <dbReference type="ChEBI" id="CHEBI:140522"/>
        <dbReference type="ChEBI" id="CHEBI:140523"/>
        <dbReference type="EC" id="3.1.1.11"/>
    </reaction>
</comment>
<dbReference type="Pfam" id="PF04043">
    <property type="entry name" value="PMEI"/>
    <property type="match status" value="1"/>
</dbReference>
<dbReference type="SMART" id="SM00856">
    <property type="entry name" value="PMEI"/>
    <property type="match status" value="1"/>
</dbReference>
<evidence type="ECO:0000256" key="8">
    <source>
        <dbReference type="ARBA" id="ARBA00023085"/>
    </source>
</evidence>
<evidence type="ECO:0000256" key="6">
    <source>
        <dbReference type="ARBA" id="ARBA00022512"/>
    </source>
</evidence>
<dbReference type="SMR" id="A0A6P4BLA3"/>
<keyword evidence="9" id="KW-1015">Disulfide bond</keyword>
<accession>A0A6P4BLA3</accession>
<keyword evidence="10" id="KW-0325">Glycoprotein</keyword>
<dbReference type="InterPro" id="IPR011050">
    <property type="entry name" value="Pectin_lyase_fold/virulence"/>
</dbReference>
<evidence type="ECO:0000256" key="10">
    <source>
        <dbReference type="ARBA" id="ARBA00023180"/>
    </source>
</evidence>
<dbReference type="GO" id="GO:0045490">
    <property type="term" value="P:pectin catabolic process"/>
    <property type="evidence" value="ECO:0007669"/>
    <property type="project" value="UniProtKB-UniRule"/>
</dbReference>
<dbReference type="GO" id="GO:0042545">
    <property type="term" value="P:cell wall modification"/>
    <property type="evidence" value="ECO:0007669"/>
    <property type="project" value="UniProtKB-UniRule"/>
</dbReference>
<keyword evidence="6" id="KW-0134">Cell wall</keyword>
<dbReference type="Gene3D" id="2.160.20.10">
    <property type="entry name" value="Single-stranded right-handed beta-helix, Pectin lyase-like"/>
    <property type="match status" value="1"/>
</dbReference>
<keyword evidence="6" id="KW-0964">Secreted</keyword>
<evidence type="ECO:0000256" key="11">
    <source>
        <dbReference type="ARBA" id="ARBA00047928"/>
    </source>
</evidence>
<organism evidence="18">
    <name type="scientific">Ziziphus jujuba</name>
    <name type="common">Chinese jujube</name>
    <name type="synonym">Ziziphus sativa</name>
    <dbReference type="NCBI Taxonomy" id="326968"/>
    <lineage>
        <taxon>Eukaryota</taxon>
        <taxon>Viridiplantae</taxon>
        <taxon>Streptophyta</taxon>
        <taxon>Embryophyta</taxon>
        <taxon>Tracheophyta</taxon>
        <taxon>Spermatophyta</taxon>
        <taxon>Magnoliopsida</taxon>
        <taxon>eudicotyledons</taxon>
        <taxon>Gunneridae</taxon>
        <taxon>Pentapetalae</taxon>
        <taxon>rosids</taxon>
        <taxon>fabids</taxon>
        <taxon>Rosales</taxon>
        <taxon>Rhamnaceae</taxon>
        <taxon>Paliureae</taxon>
        <taxon>Ziziphus</taxon>
    </lineage>
</organism>
<dbReference type="InterPro" id="IPR033131">
    <property type="entry name" value="Pectinesterase_Asp_AS"/>
</dbReference>
<gene>
    <name evidence="18" type="primary">LOC107433143</name>
</gene>
<dbReference type="InterPro" id="IPR006501">
    <property type="entry name" value="Pectinesterase_inhib_dom"/>
</dbReference>
<dbReference type="Proteomes" id="UP001652623">
    <property type="component" value="Chromosome 11"/>
</dbReference>
<dbReference type="Pfam" id="PF01095">
    <property type="entry name" value="Pectinesterase"/>
    <property type="match status" value="1"/>
</dbReference>